<gene>
    <name evidence="1" type="ORF">VP06_14605</name>
</gene>
<proteinExistence type="predicted"/>
<dbReference type="RefSeq" id="WP_048464492.1">
    <property type="nucleotide sequence ID" value="NZ_LABX01000106.1"/>
</dbReference>
<protein>
    <submittedName>
        <fullName evidence="1">Uncharacterized protein</fullName>
    </submittedName>
</protein>
<organism evidence="1 2">
    <name type="scientific">Methylobacterium aquaticum</name>
    <dbReference type="NCBI Taxonomy" id="270351"/>
    <lineage>
        <taxon>Bacteria</taxon>
        <taxon>Pseudomonadati</taxon>
        <taxon>Pseudomonadota</taxon>
        <taxon>Alphaproteobacteria</taxon>
        <taxon>Hyphomicrobiales</taxon>
        <taxon>Methylobacteriaceae</taxon>
        <taxon>Methylobacterium</taxon>
    </lineage>
</organism>
<accession>A0A0J6SLJ9</accession>
<dbReference type="Proteomes" id="UP000035929">
    <property type="component" value="Unassembled WGS sequence"/>
</dbReference>
<name>A0A0J6SLJ9_9HYPH</name>
<sequence>MANHPNRSRGPYTAELSGASWARGPQLECGTIREARAWAEEYGTTADRCTITDKTGSVVAIHARDTSGDGTRWYRAAV</sequence>
<dbReference type="EMBL" id="LABX01000106">
    <property type="protein sequence ID" value="KMO34298.1"/>
    <property type="molecule type" value="Genomic_DNA"/>
</dbReference>
<dbReference type="AlphaFoldDB" id="A0A0J6SLJ9"/>
<evidence type="ECO:0000313" key="2">
    <source>
        <dbReference type="Proteomes" id="UP000035929"/>
    </source>
</evidence>
<evidence type="ECO:0000313" key="1">
    <source>
        <dbReference type="EMBL" id="KMO34298.1"/>
    </source>
</evidence>
<comment type="caution">
    <text evidence="1">The sequence shown here is derived from an EMBL/GenBank/DDBJ whole genome shotgun (WGS) entry which is preliminary data.</text>
</comment>
<reference evidence="1 2" key="1">
    <citation type="submission" date="2015-03" db="EMBL/GenBank/DDBJ databases">
        <title>Genome sequencing of Methylobacterium aquaticum DSM16371 type strain.</title>
        <authorList>
            <person name="Chaudhry V."/>
            <person name="Patil P.B."/>
        </authorList>
    </citation>
    <scope>NUCLEOTIDE SEQUENCE [LARGE SCALE GENOMIC DNA]</scope>
    <source>
        <strain evidence="1 2">DSM 16371</strain>
    </source>
</reference>
<dbReference type="PATRIC" id="fig|270351.6.peg.322"/>